<keyword evidence="4" id="KW-1185">Reference proteome</keyword>
<name>A0AAU0B5H2_9XANT</name>
<dbReference type="NCBIfam" id="NF033542">
    <property type="entry name" value="transpos_IS110"/>
    <property type="match status" value="1"/>
</dbReference>
<accession>A0AAU0B5H2</accession>
<dbReference type="PANTHER" id="PTHR33055">
    <property type="entry name" value="TRANSPOSASE FOR INSERTION SEQUENCE ELEMENT IS1111A"/>
    <property type="match status" value="1"/>
</dbReference>
<dbReference type="GO" id="GO:0006313">
    <property type="term" value="P:DNA transposition"/>
    <property type="evidence" value="ECO:0007669"/>
    <property type="project" value="InterPro"/>
</dbReference>
<dbReference type="Pfam" id="PF02371">
    <property type="entry name" value="Transposase_20"/>
    <property type="match status" value="1"/>
</dbReference>
<organism evidence="3 4">
    <name type="scientific">Xanthomonas hydrangeae</name>
    <dbReference type="NCBI Taxonomy" id="2775159"/>
    <lineage>
        <taxon>Bacteria</taxon>
        <taxon>Pseudomonadati</taxon>
        <taxon>Pseudomonadota</taxon>
        <taxon>Gammaproteobacteria</taxon>
        <taxon>Lysobacterales</taxon>
        <taxon>Lysobacteraceae</taxon>
        <taxon>Xanthomonas</taxon>
    </lineage>
</organism>
<dbReference type="InterPro" id="IPR003346">
    <property type="entry name" value="Transposase_20"/>
</dbReference>
<dbReference type="Pfam" id="PF01548">
    <property type="entry name" value="DEDD_Tnp_IS110"/>
    <property type="match status" value="1"/>
</dbReference>
<dbReference type="GO" id="GO:0004803">
    <property type="term" value="F:transposase activity"/>
    <property type="evidence" value="ECO:0007669"/>
    <property type="project" value="InterPro"/>
</dbReference>
<protein>
    <submittedName>
        <fullName evidence="3">IS110 family transposase</fullName>
    </submittedName>
</protein>
<sequence length="307" mass="34125">MNGIGIDVCKARLDVAVYRGPCAQFHNTPAGHLKLVSWLAQREVGQIVLEASGGYEQRVLDALFDAGHRIVRANAHRCHAFAAAVGLPAKTDRLDAINLACMAHTLELRPYQPMEPWRRRLREFVRARQQLVELTTSAHNQLEQVTDTRLHRVLHANIAQMKKTCVRLEQQIAEQVGQQPQLEAMRSFKGVGATLQAVIASYLPELGTLDGKTIAKLVGVAPIAHDSGQMRGLRRIRGGRIEVRNVLYMACLSAIQHEPRIREFYRSLRARGKPGKVAIVAAMRKMLVILNARARDAHAADVQTVPT</sequence>
<evidence type="ECO:0000259" key="1">
    <source>
        <dbReference type="Pfam" id="PF01548"/>
    </source>
</evidence>
<feature type="domain" description="Transposase IS116/IS110/IS902 C-terminal" evidence="2">
    <location>
        <begin position="184"/>
        <end position="266"/>
    </location>
</feature>
<dbReference type="InterPro" id="IPR002525">
    <property type="entry name" value="Transp_IS110-like_N"/>
</dbReference>
<gene>
    <name evidence="3" type="ORF">NYR97_12745</name>
</gene>
<dbReference type="Proteomes" id="UP001302716">
    <property type="component" value="Chromosome"/>
</dbReference>
<dbReference type="RefSeq" id="WP_316693606.1">
    <property type="nucleotide sequence ID" value="NZ_CP103836.1"/>
</dbReference>
<dbReference type="GO" id="GO:0003677">
    <property type="term" value="F:DNA binding"/>
    <property type="evidence" value="ECO:0007669"/>
    <property type="project" value="InterPro"/>
</dbReference>
<dbReference type="InterPro" id="IPR047650">
    <property type="entry name" value="Transpos_IS110"/>
</dbReference>
<reference evidence="3 4" key="1">
    <citation type="submission" date="2022-08" db="EMBL/GenBank/DDBJ databases">
        <title>Whole genome sequencing-based tracing of a 2022 introduction and outbreak of Xanthomonas hortorum pv. pelargonii.</title>
        <authorList>
            <person name="Iruegas-Bocardo F."/>
            <person name="Weisberg A.K."/>
            <person name="Riutta E.R."/>
            <person name="Kilday K."/>
            <person name="Bonkowski J.C."/>
            <person name="Creswell T."/>
            <person name="Daughtrey M.L."/>
            <person name="Rane K."/>
            <person name="Grunwald N.J."/>
            <person name="Chang J.H."/>
            <person name="Putnam M.L."/>
        </authorList>
    </citation>
    <scope>NUCLEOTIDE SEQUENCE [LARGE SCALE GENOMIC DNA]</scope>
    <source>
        <strain evidence="3 4">22-323</strain>
    </source>
</reference>
<evidence type="ECO:0000313" key="4">
    <source>
        <dbReference type="Proteomes" id="UP001302716"/>
    </source>
</evidence>
<dbReference type="PANTHER" id="PTHR33055:SF13">
    <property type="entry name" value="TRANSPOSASE"/>
    <property type="match status" value="1"/>
</dbReference>
<evidence type="ECO:0000313" key="3">
    <source>
        <dbReference type="EMBL" id="WOB48146.1"/>
    </source>
</evidence>
<dbReference type="EMBL" id="CP103836">
    <property type="protein sequence ID" value="WOB48146.1"/>
    <property type="molecule type" value="Genomic_DNA"/>
</dbReference>
<dbReference type="AlphaFoldDB" id="A0AAU0B5H2"/>
<proteinExistence type="predicted"/>
<evidence type="ECO:0000259" key="2">
    <source>
        <dbReference type="Pfam" id="PF02371"/>
    </source>
</evidence>
<feature type="domain" description="Transposase IS110-like N-terminal" evidence="1">
    <location>
        <begin position="4"/>
        <end position="145"/>
    </location>
</feature>